<protein>
    <submittedName>
        <fullName evidence="2">Unannotated protein</fullName>
    </submittedName>
</protein>
<evidence type="ECO:0000313" key="2">
    <source>
        <dbReference type="EMBL" id="CAB4585743.1"/>
    </source>
</evidence>
<proteinExistence type="predicted"/>
<feature type="compositionally biased region" description="Low complexity" evidence="1">
    <location>
        <begin position="35"/>
        <end position="60"/>
    </location>
</feature>
<reference evidence="2" key="1">
    <citation type="submission" date="2020-05" db="EMBL/GenBank/DDBJ databases">
        <authorList>
            <person name="Chiriac C."/>
            <person name="Salcher M."/>
            <person name="Ghai R."/>
            <person name="Kavagutti S V."/>
        </authorList>
    </citation>
    <scope>NUCLEOTIDE SEQUENCE</scope>
</reference>
<gene>
    <name evidence="2" type="ORF">UFOPK1493_03398</name>
</gene>
<evidence type="ECO:0000256" key="1">
    <source>
        <dbReference type="SAM" id="MobiDB-lite"/>
    </source>
</evidence>
<feature type="region of interest" description="Disordered" evidence="1">
    <location>
        <begin position="85"/>
        <end position="115"/>
    </location>
</feature>
<feature type="compositionally biased region" description="Low complexity" evidence="1">
    <location>
        <begin position="152"/>
        <end position="185"/>
    </location>
</feature>
<feature type="region of interest" description="Disordered" evidence="1">
    <location>
        <begin position="1"/>
        <end position="68"/>
    </location>
</feature>
<feature type="region of interest" description="Disordered" evidence="1">
    <location>
        <begin position="138"/>
        <end position="196"/>
    </location>
</feature>
<sequence length="196" mass="18885">MVSTGSTGNGGIGVAPSAVCSTAPADPSVTTTARTPRPSSAGTPPSSSTSCSLGTTTSHSPSSDGGSVRAGAGFSTVVAPAARASTKAASTVCSGTSSWASTTRHGGSESIATDAFAPGTTMIEFSPASLTPMSARPVGVPATTRTPVVSTPSAAITPSSRRPASSSPTADTNATRAPARAEATAWFSPLPPGCSA</sequence>
<accession>A0A6J6FFB2</accession>
<name>A0A6J6FFB2_9ZZZZ</name>
<feature type="compositionally biased region" description="Polar residues" evidence="1">
    <location>
        <begin position="93"/>
        <end position="105"/>
    </location>
</feature>
<dbReference type="EMBL" id="CAEZSR010000186">
    <property type="protein sequence ID" value="CAB4585743.1"/>
    <property type="molecule type" value="Genomic_DNA"/>
</dbReference>
<organism evidence="2">
    <name type="scientific">freshwater metagenome</name>
    <dbReference type="NCBI Taxonomy" id="449393"/>
    <lineage>
        <taxon>unclassified sequences</taxon>
        <taxon>metagenomes</taxon>
        <taxon>ecological metagenomes</taxon>
    </lineage>
</organism>
<dbReference type="AlphaFoldDB" id="A0A6J6FFB2"/>